<dbReference type="InterPro" id="IPR001109">
    <property type="entry name" value="Hydrogenase_HupF/HypC"/>
</dbReference>
<dbReference type="PRINTS" id="PR00445">
    <property type="entry name" value="HUPFHYPC"/>
</dbReference>
<reference evidence="2 3" key="1">
    <citation type="submission" date="2015-06" db="EMBL/GenBank/DDBJ databases">
        <title>Draft genome sequence of the purine-degrading Clostridium cylindrosporum HC-1 (DSM 605).</title>
        <authorList>
            <person name="Poehlein A."/>
            <person name="Schiel-Bengelsdorf B."/>
            <person name="Bengelsdorf F."/>
            <person name="Daniel R."/>
            <person name="Duerre P."/>
        </authorList>
    </citation>
    <scope>NUCLEOTIDE SEQUENCE [LARGE SCALE GENOMIC DNA]</scope>
    <source>
        <strain evidence="2 3">DSM 605</strain>
    </source>
</reference>
<evidence type="ECO:0000313" key="3">
    <source>
        <dbReference type="Proteomes" id="UP000036756"/>
    </source>
</evidence>
<comment type="similarity">
    <text evidence="1">Belongs to the HupF/HypC family.</text>
</comment>
<comment type="caution">
    <text evidence="2">The sequence shown here is derived from an EMBL/GenBank/DDBJ whole genome shotgun (WGS) entry which is preliminary data.</text>
</comment>
<gene>
    <name evidence="2" type="primary">hypC</name>
    <name evidence="2" type="ORF">CLCY_4c02090</name>
</gene>
<dbReference type="GO" id="GO:0051604">
    <property type="term" value="P:protein maturation"/>
    <property type="evidence" value="ECO:0007669"/>
    <property type="project" value="TreeGrafter"/>
</dbReference>
<dbReference type="AlphaFoldDB" id="A0A0J8G3F5"/>
<dbReference type="RefSeq" id="WP_048570326.1">
    <property type="nucleotide sequence ID" value="NZ_LFVU01000024.1"/>
</dbReference>
<dbReference type="OrthoDB" id="9806017at2"/>
<dbReference type="FunFam" id="2.30.30.140:FF:000022">
    <property type="entry name" value="Hydrogenase assembly chaperone HybG"/>
    <property type="match status" value="1"/>
</dbReference>
<keyword evidence="3" id="KW-1185">Reference proteome</keyword>
<accession>A0A0J8G3F5</accession>
<dbReference type="Gene3D" id="2.30.30.140">
    <property type="match status" value="1"/>
</dbReference>
<organism evidence="2 3">
    <name type="scientific">Clostridium cylindrosporum DSM 605</name>
    <dbReference type="NCBI Taxonomy" id="1121307"/>
    <lineage>
        <taxon>Bacteria</taxon>
        <taxon>Bacillati</taxon>
        <taxon>Bacillota</taxon>
        <taxon>Clostridia</taxon>
        <taxon>Eubacteriales</taxon>
        <taxon>Clostridiaceae</taxon>
        <taxon>Clostridium</taxon>
    </lineage>
</organism>
<dbReference type="GO" id="GO:1902670">
    <property type="term" value="F:carbon dioxide binding"/>
    <property type="evidence" value="ECO:0007669"/>
    <property type="project" value="TreeGrafter"/>
</dbReference>
<dbReference type="PANTHER" id="PTHR35177:SF2">
    <property type="entry name" value="HYDROGENASE MATURATION FACTOR HYBG"/>
    <property type="match status" value="1"/>
</dbReference>
<dbReference type="GO" id="GO:0005506">
    <property type="term" value="F:iron ion binding"/>
    <property type="evidence" value="ECO:0007669"/>
    <property type="project" value="TreeGrafter"/>
</dbReference>
<dbReference type="STRING" id="1121307.CLCY_4c02090"/>
<dbReference type="PATRIC" id="fig|1121307.3.peg.1865"/>
<dbReference type="NCBIfam" id="TIGR00074">
    <property type="entry name" value="hypC_hupF"/>
    <property type="match status" value="1"/>
</dbReference>
<protein>
    <submittedName>
        <fullName evidence="2">Hydrogenase maturation protein HypC</fullName>
    </submittedName>
</protein>
<name>A0A0J8G3F5_CLOCY</name>
<sequence>MCVAVPGMVVKVYQRESIVDFEGVEMTVNTSLIENLQIGDYVLVHVGCAIEKISEEGARENLELLKEIASLSED</sequence>
<dbReference type="EMBL" id="LFVU01000024">
    <property type="protein sequence ID" value="KMT22236.1"/>
    <property type="molecule type" value="Genomic_DNA"/>
</dbReference>
<evidence type="ECO:0000313" key="2">
    <source>
        <dbReference type="EMBL" id="KMT22236.1"/>
    </source>
</evidence>
<dbReference type="Pfam" id="PF01455">
    <property type="entry name" value="HupF_HypC"/>
    <property type="match status" value="1"/>
</dbReference>
<proteinExistence type="inferred from homology"/>
<evidence type="ECO:0000256" key="1">
    <source>
        <dbReference type="ARBA" id="ARBA00006018"/>
    </source>
</evidence>
<dbReference type="PANTHER" id="PTHR35177">
    <property type="entry name" value="HYDROGENASE MATURATION FACTOR HYBG"/>
    <property type="match status" value="1"/>
</dbReference>
<dbReference type="SUPFAM" id="SSF159127">
    <property type="entry name" value="HupF/HypC-like"/>
    <property type="match status" value="1"/>
</dbReference>
<dbReference type="Proteomes" id="UP000036756">
    <property type="component" value="Unassembled WGS sequence"/>
</dbReference>